<feature type="transmembrane region" description="Helical" evidence="1">
    <location>
        <begin position="7"/>
        <end position="29"/>
    </location>
</feature>
<dbReference type="Proteomes" id="UP000218979">
    <property type="component" value="Unassembled WGS sequence"/>
</dbReference>
<dbReference type="STRING" id="1122154.SAMN02746068_00034"/>
<accession>A0A1K2H2Q7</accession>
<keyword evidence="5" id="KW-1185">Reference proteome</keyword>
<proteinExistence type="predicted"/>
<dbReference type="RefSeq" id="WP_031365775.1">
    <property type="nucleotide sequence ID" value="NZ_FPKS01000001.1"/>
</dbReference>
<evidence type="ECO:0000313" key="3">
    <source>
        <dbReference type="EMBL" id="SFZ70043.1"/>
    </source>
</evidence>
<protein>
    <recommendedName>
        <fullName evidence="6">DUF4059 domain-containing protein</fullName>
    </recommendedName>
</protein>
<feature type="transmembrane region" description="Helical" evidence="1">
    <location>
        <begin position="49"/>
        <end position="71"/>
    </location>
</feature>
<evidence type="ECO:0008006" key="6">
    <source>
        <dbReference type="Google" id="ProtNLM"/>
    </source>
</evidence>
<keyword evidence="1" id="KW-1133">Transmembrane helix</keyword>
<reference evidence="3 4" key="2">
    <citation type="submission" date="2016-11" db="EMBL/GenBank/DDBJ databases">
        <authorList>
            <person name="Jaros S."/>
            <person name="Januszkiewicz K."/>
            <person name="Wedrychowicz H."/>
        </authorList>
    </citation>
    <scope>NUCLEOTIDE SEQUENCE [LARGE SCALE GENOMIC DNA]</scope>
    <source>
        <strain evidence="3 4">DSM 22330</strain>
    </source>
</reference>
<reference evidence="2 5" key="1">
    <citation type="submission" date="2014-12" db="EMBL/GenBank/DDBJ databases">
        <title>Draft genome sequences of 10 type strains of Lactococcus.</title>
        <authorList>
            <person name="Sun Z."/>
            <person name="Zhong Z."/>
            <person name="Liu W."/>
            <person name="Zhang W."/>
            <person name="Zhang H."/>
        </authorList>
    </citation>
    <scope>NUCLEOTIDE SEQUENCE [LARGE SCALE GENOMIC DNA]</scope>
    <source>
        <strain evidence="2 5">DSM 22330</strain>
    </source>
</reference>
<dbReference type="InterPro" id="IPR025134">
    <property type="entry name" value="DUF4059"/>
</dbReference>
<sequence>MQAILAIYLKSLFISAVLVLILSGLYMLGTISRNYDKPLSVRQNKIFDILLIDILTIPILSFAVLAILIILKSR</sequence>
<evidence type="ECO:0000256" key="1">
    <source>
        <dbReference type="SAM" id="Phobius"/>
    </source>
</evidence>
<name>A0A1K2H2Q7_9LACT</name>
<dbReference type="OrthoDB" id="2243407at2"/>
<dbReference type="Pfam" id="PF13268">
    <property type="entry name" value="DUF4059"/>
    <property type="match status" value="1"/>
</dbReference>
<gene>
    <name evidence="2" type="ORF">RR45_GL001018</name>
    <name evidence="3" type="ORF">SAMN02746068_00034</name>
</gene>
<evidence type="ECO:0000313" key="5">
    <source>
        <dbReference type="Proteomes" id="UP000218979"/>
    </source>
</evidence>
<keyword evidence="1" id="KW-0812">Transmembrane</keyword>
<dbReference type="AlphaFoldDB" id="A0A1K2H2Q7"/>
<keyword evidence="1" id="KW-0472">Membrane</keyword>
<evidence type="ECO:0000313" key="2">
    <source>
        <dbReference type="EMBL" id="PCS01788.1"/>
    </source>
</evidence>
<dbReference type="Proteomes" id="UP000185655">
    <property type="component" value="Unassembled WGS sequence"/>
</dbReference>
<dbReference type="EMBL" id="JXJT01000021">
    <property type="protein sequence ID" value="PCS01788.1"/>
    <property type="molecule type" value="Genomic_DNA"/>
</dbReference>
<evidence type="ECO:0000313" key="4">
    <source>
        <dbReference type="Proteomes" id="UP000185655"/>
    </source>
</evidence>
<dbReference type="EMBL" id="FPKS01000001">
    <property type="protein sequence ID" value="SFZ70043.1"/>
    <property type="molecule type" value="Genomic_DNA"/>
</dbReference>
<organism evidence="3 4">
    <name type="scientific">Pseudolactococcus chungangensis CAU 28 = DSM 22330</name>
    <dbReference type="NCBI Taxonomy" id="1122154"/>
    <lineage>
        <taxon>Bacteria</taxon>
        <taxon>Bacillati</taxon>
        <taxon>Bacillota</taxon>
        <taxon>Bacilli</taxon>
        <taxon>Lactobacillales</taxon>
        <taxon>Streptococcaceae</taxon>
        <taxon>Pseudolactococcus</taxon>
    </lineage>
</organism>